<accession>A0A8S8ZJV1</accession>
<protein>
    <recommendedName>
        <fullName evidence="1">Heterokaryon incompatibility domain-containing protein</fullName>
    </recommendedName>
</protein>
<evidence type="ECO:0000313" key="2">
    <source>
        <dbReference type="EMBL" id="KAA8628961.1"/>
    </source>
</evidence>
<sequence>MRLLNIETLQLELFDGGPKCAYAILSHTWGQEEVSFQDMQDLARTLGTTSTFVDNGYYTASSSRTNTGTSGPVDFGHHGATNYHPVTSKKGYSKILGCCAKARTEGYRYVWIDTCCIDKSSSAELSEAINSMFKWYHDAEVCYAYLSDISLPEVIPQHQSPYLDHPMSDGGGSGGGGGAMSTTDEIEELLHGSKWFARGWTLQELIAPSDVVFCDHSWREIGTRESLSDDIAAITGIDAGLLRMERKLGEFSVAQRMSWAAARRTTRVEDEAYCLMGLFDVNMPLLYGEGQKAFKRLQLEIMRQCYDPSILAWASSDSYAVIEGVLAQSPSMFESCGGITWNAADGIAGDDYNAGGAHQPNNFYHEIIGSFLLKMRVPISDFNARHTEEHIVYRSYWDVFGSLDDSIVHVKPPTLGELSDDIEGTTAGLIYFPRRIEEFESSYLHDSRFRSFNYSFLKHKVKDIMLVPLFGCTVFSPASTTNVRYTVGITFCTDSAGHFKRVHFPSRFLIPPSDLQHFFTPPEPPPLEYIQHGHENGSRGRNSYLTLHLSLTGTEILLRPPVPKWARCLVRIPPSLLPQTSETTTSLSHPPISISTIQAHNPSTSTPFSISLASTPNLIPSSSSSYFSSASSGFFTPTIATSGHNPSHNLEATTHHTLPWSLTHTIPPQADDGSGCWYLDRWSEVTDRADFSQQPCFSLHKAGVPRALAFRHGIDPGLGFLLVFWVVRSSGKGADEQWLEVTVLKNEGMGVMWAKTERDLVKVLGAKGLLVMGETGAGMGAGVGAGDKRGRRKKGEWEFEVGEGMVLRVKIRKNLNYDIAVLDFREMG</sequence>
<evidence type="ECO:0000259" key="1">
    <source>
        <dbReference type="Pfam" id="PF06985"/>
    </source>
</evidence>
<organism evidence="2 3">
    <name type="scientific">Sordaria macrospora</name>
    <dbReference type="NCBI Taxonomy" id="5147"/>
    <lineage>
        <taxon>Eukaryota</taxon>
        <taxon>Fungi</taxon>
        <taxon>Dikarya</taxon>
        <taxon>Ascomycota</taxon>
        <taxon>Pezizomycotina</taxon>
        <taxon>Sordariomycetes</taxon>
        <taxon>Sordariomycetidae</taxon>
        <taxon>Sordariales</taxon>
        <taxon>Sordariaceae</taxon>
        <taxon>Sordaria</taxon>
    </lineage>
</organism>
<comment type="caution">
    <text evidence="2">The sequence shown here is derived from an EMBL/GenBank/DDBJ whole genome shotgun (WGS) entry which is preliminary data.</text>
</comment>
<dbReference type="InterPro" id="IPR010730">
    <property type="entry name" value="HET"/>
</dbReference>
<dbReference type="AlphaFoldDB" id="A0A8S8ZJV1"/>
<gene>
    <name evidence="2" type="ORF">SMACR_04734</name>
</gene>
<dbReference type="PANTHER" id="PTHR10622">
    <property type="entry name" value="HET DOMAIN-CONTAINING PROTEIN"/>
    <property type="match status" value="1"/>
</dbReference>
<name>A0A8S8ZJV1_SORMA</name>
<reference evidence="2 3" key="1">
    <citation type="submission" date="2017-07" db="EMBL/GenBank/DDBJ databases">
        <title>Genome sequence of the Sordaria macrospora wild type strain R19027.</title>
        <authorList>
            <person name="Nowrousian M."/>
            <person name="Teichert I."/>
            <person name="Kueck U."/>
        </authorList>
    </citation>
    <scope>NUCLEOTIDE SEQUENCE [LARGE SCALE GENOMIC DNA]</scope>
    <source>
        <strain evidence="2 3">R19027</strain>
        <tissue evidence="2">Mycelium</tissue>
    </source>
</reference>
<evidence type="ECO:0000313" key="3">
    <source>
        <dbReference type="Proteomes" id="UP000433876"/>
    </source>
</evidence>
<dbReference type="Pfam" id="PF06985">
    <property type="entry name" value="HET"/>
    <property type="match status" value="1"/>
</dbReference>
<dbReference type="PANTHER" id="PTHR10622:SF10">
    <property type="entry name" value="HET DOMAIN-CONTAINING PROTEIN"/>
    <property type="match status" value="1"/>
</dbReference>
<dbReference type="VEuPathDB" id="FungiDB:SMAC_04734"/>
<dbReference type="EMBL" id="NMPR01000155">
    <property type="protein sequence ID" value="KAA8628961.1"/>
    <property type="molecule type" value="Genomic_DNA"/>
</dbReference>
<dbReference type="Proteomes" id="UP000433876">
    <property type="component" value="Unassembled WGS sequence"/>
</dbReference>
<proteinExistence type="predicted"/>
<feature type="domain" description="Heterokaryon incompatibility" evidence="1">
    <location>
        <begin position="22"/>
        <end position="204"/>
    </location>
</feature>